<dbReference type="PANTHER" id="PTHR13383">
    <property type="entry name" value="RIBONUCLEASE H2 SUBUNIT B"/>
    <property type="match status" value="1"/>
</dbReference>
<accession>A0ABR4NHL1</accession>
<dbReference type="Proteomes" id="UP001527925">
    <property type="component" value="Unassembled WGS sequence"/>
</dbReference>
<feature type="region of interest" description="Disordered" evidence="1">
    <location>
        <begin position="211"/>
        <end position="240"/>
    </location>
</feature>
<evidence type="ECO:0000313" key="3">
    <source>
        <dbReference type="EMBL" id="KAL2919023.1"/>
    </source>
</evidence>
<name>A0ABR4NHL1_9FUNG</name>
<reference evidence="3 4" key="1">
    <citation type="submission" date="2023-09" db="EMBL/GenBank/DDBJ databases">
        <title>Pangenome analysis of Batrachochytrium dendrobatidis and related Chytrids.</title>
        <authorList>
            <person name="Yacoub M.N."/>
            <person name="Stajich J.E."/>
            <person name="James T.Y."/>
        </authorList>
    </citation>
    <scope>NUCLEOTIDE SEQUENCE [LARGE SCALE GENOMIC DNA]</scope>
    <source>
        <strain evidence="3 4">JEL0888</strain>
    </source>
</reference>
<keyword evidence="4" id="KW-1185">Reference proteome</keyword>
<sequence>MVTPGDSAKRLMLLPQLTSGGSTHDSRVLTLPRPCDGAPSGYVLHSGAETPVLLQIQRLEAPFRSWALDDSVVSDGSLYALAPFDMLFMALQLLDARLSEVQPASADVEGVARFYRLNRDKALGWLRAKVRRIQRDAEGLISVQPHLSWAGATEQDIAAQRDVIAFQVVEEHLTSDWRKRLAEALGLQNHPAVSSDKLVYFNTNLPKRSAVEHEGVSAETTQPATKKAKPTRGQKSIMTASKAGMKPLTSFFKPANK</sequence>
<feature type="domain" description="Rnh202 triple barrel" evidence="2">
    <location>
        <begin position="21"/>
        <end position="85"/>
    </location>
</feature>
<evidence type="ECO:0000313" key="4">
    <source>
        <dbReference type="Proteomes" id="UP001527925"/>
    </source>
</evidence>
<evidence type="ECO:0000256" key="1">
    <source>
        <dbReference type="SAM" id="MobiDB-lite"/>
    </source>
</evidence>
<dbReference type="InterPro" id="IPR041195">
    <property type="entry name" value="Rnh202_N"/>
</dbReference>
<comment type="caution">
    <text evidence="3">The sequence shown here is derived from an EMBL/GenBank/DDBJ whole genome shotgun (WGS) entry which is preliminary data.</text>
</comment>
<proteinExistence type="predicted"/>
<evidence type="ECO:0000259" key="2">
    <source>
        <dbReference type="Pfam" id="PF17745"/>
    </source>
</evidence>
<dbReference type="Gene3D" id="1.10.20.120">
    <property type="match status" value="1"/>
</dbReference>
<dbReference type="PANTHER" id="PTHR13383:SF11">
    <property type="entry name" value="RIBONUCLEASE H2 SUBUNIT B"/>
    <property type="match status" value="1"/>
</dbReference>
<protein>
    <recommendedName>
        <fullName evidence="2">Rnh202 triple barrel domain-containing protein</fullName>
    </recommendedName>
</protein>
<dbReference type="Pfam" id="PF17745">
    <property type="entry name" value="Ydr279_N"/>
    <property type="match status" value="1"/>
</dbReference>
<organism evidence="3 4">
    <name type="scientific">Polyrhizophydium stewartii</name>
    <dbReference type="NCBI Taxonomy" id="2732419"/>
    <lineage>
        <taxon>Eukaryota</taxon>
        <taxon>Fungi</taxon>
        <taxon>Fungi incertae sedis</taxon>
        <taxon>Chytridiomycota</taxon>
        <taxon>Chytridiomycota incertae sedis</taxon>
        <taxon>Chytridiomycetes</taxon>
        <taxon>Rhizophydiales</taxon>
        <taxon>Rhizophydiales incertae sedis</taxon>
        <taxon>Polyrhizophydium</taxon>
    </lineage>
</organism>
<dbReference type="InterPro" id="IPR040456">
    <property type="entry name" value="RNase_H2_suB"/>
</dbReference>
<dbReference type="EMBL" id="JADGIZ020000004">
    <property type="protein sequence ID" value="KAL2919023.1"/>
    <property type="molecule type" value="Genomic_DNA"/>
</dbReference>
<gene>
    <name evidence="3" type="ORF">HK105_201293</name>
</gene>
<dbReference type="Gene3D" id="2.20.25.530">
    <property type="match status" value="1"/>
</dbReference>